<keyword evidence="2" id="KW-1185">Reference proteome</keyword>
<dbReference type="EMBL" id="BDDD01003061">
    <property type="protein sequence ID" value="GAV83990.1"/>
    <property type="molecule type" value="Genomic_DNA"/>
</dbReference>
<dbReference type="Pfam" id="PF14223">
    <property type="entry name" value="Retrotran_gag_2"/>
    <property type="match status" value="1"/>
</dbReference>
<reference evidence="2" key="1">
    <citation type="submission" date="2016-04" db="EMBL/GenBank/DDBJ databases">
        <title>Cephalotus genome sequencing.</title>
        <authorList>
            <person name="Fukushima K."/>
            <person name="Hasebe M."/>
            <person name="Fang X."/>
        </authorList>
    </citation>
    <scope>NUCLEOTIDE SEQUENCE [LARGE SCALE GENOMIC DNA]</scope>
    <source>
        <strain evidence="2">cv. St1</strain>
    </source>
</reference>
<name>A0A1Q3CUU4_CEPFO</name>
<dbReference type="InParanoid" id="A0A1Q3CUU4"/>
<evidence type="ECO:0000313" key="1">
    <source>
        <dbReference type="EMBL" id="GAV83990.1"/>
    </source>
</evidence>
<sequence>MQLWNVLTEAFLQASEAREFELQSKIQFHTKTDTMSITEYLTKFKTIFDQLYSIGKPVPDQRKVFLLFTNLGPTYEAFSITMLKPHIPSYSDIPLLHSHELRSKHNKSASAINHSMAFTQIQTTKGRNKEVAVIPLLPRIRDLYQHHKGTPPTNHTI</sequence>
<protein>
    <submittedName>
        <fullName evidence="1">UBN2 domain-containing protein</fullName>
    </submittedName>
</protein>
<dbReference type="PANTHER" id="PTHR47481:SF10">
    <property type="entry name" value="COPIA-LIKE POLYPROTEIN_RETROTRANSPOSON"/>
    <property type="match status" value="1"/>
</dbReference>
<evidence type="ECO:0000313" key="2">
    <source>
        <dbReference type="Proteomes" id="UP000187406"/>
    </source>
</evidence>
<comment type="caution">
    <text evidence="1">The sequence shown here is derived from an EMBL/GenBank/DDBJ whole genome shotgun (WGS) entry which is preliminary data.</text>
</comment>
<gene>
    <name evidence="1" type="ORF">CFOL_v3_27435</name>
</gene>
<dbReference type="Proteomes" id="UP000187406">
    <property type="component" value="Unassembled WGS sequence"/>
</dbReference>
<dbReference type="OrthoDB" id="1845088at2759"/>
<accession>A0A1Q3CUU4</accession>
<dbReference type="PANTHER" id="PTHR47481">
    <property type="match status" value="1"/>
</dbReference>
<dbReference type="AlphaFoldDB" id="A0A1Q3CUU4"/>
<organism evidence="1 2">
    <name type="scientific">Cephalotus follicularis</name>
    <name type="common">Albany pitcher plant</name>
    <dbReference type="NCBI Taxonomy" id="3775"/>
    <lineage>
        <taxon>Eukaryota</taxon>
        <taxon>Viridiplantae</taxon>
        <taxon>Streptophyta</taxon>
        <taxon>Embryophyta</taxon>
        <taxon>Tracheophyta</taxon>
        <taxon>Spermatophyta</taxon>
        <taxon>Magnoliopsida</taxon>
        <taxon>eudicotyledons</taxon>
        <taxon>Gunneridae</taxon>
        <taxon>Pentapetalae</taxon>
        <taxon>rosids</taxon>
        <taxon>fabids</taxon>
        <taxon>Oxalidales</taxon>
        <taxon>Cephalotaceae</taxon>
        <taxon>Cephalotus</taxon>
    </lineage>
</organism>
<proteinExistence type="predicted"/>